<dbReference type="EMBL" id="MU267102">
    <property type="protein sequence ID" value="KAH7917362.1"/>
    <property type="molecule type" value="Genomic_DNA"/>
</dbReference>
<sequence>VKRSQHADVVNETLALLKEGSALSSLRLSTSLPVLRERSLHWLISSWRATNKPDIVKQAFSLCNTGGDFNLSFDSLTSRATLKLLRDTQKNEPEVWSRITMS</sequence>
<gene>
    <name evidence="1" type="ORF">BV22DRAFT_983436</name>
</gene>
<protein>
    <submittedName>
        <fullName evidence="1">Uncharacterized protein</fullName>
    </submittedName>
</protein>
<evidence type="ECO:0000313" key="2">
    <source>
        <dbReference type="Proteomes" id="UP000790709"/>
    </source>
</evidence>
<accession>A0ACB8AVH4</accession>
<dbReference type="Proteomes" id="UP000790709">
    <property type="component" value="Unassembled WGS sequence"/>
</dbReference>
<proteinExistence type="predicted"/>
<name>A0ACB8AVH4_9AGAM</name>
<keyword evidence="2" id="KW-1185">Reference proteome</keyword>
<evidence type="ECO:0000313" key="1">
    <source>
        <dbReference type="EMBL" id="KAH7917362.1"/>
    </source>
</evidence>
<feature type="non-terminal residue" evidence="1">
    <location>
        <position position="102"/>
    </location>
</feature>
<feature type="non-terminal residue" evidence="1">
    <location>
        <position position="1"/>
    </location>
</feature>
<organism evidence="1 2">
    <name type="scientific">Leucogyrophana mollusca</name>
    <dbReference type="NCBI Taxonomy" id="85980"/>
    <lineage>
        <taxon>Eukaryota</taxon>
        <taxon>Fungi</taxon>
        <taxon>Dikarya</taxon>
        <taxon>Basidiomycota</taxon>
        <taxon>Agaricomycotina</taxon>
        <taxon>Agaricomycetes</taxon>
        <taxon>Agaricomycetidae</taxon>
        <taxon>Boletales</taxon>
        <taxon>Boletales incertae sedis</taxon>
        <taxon>Leucogyrophana</taxon>
    </lineage>
</organism>
<reference evidence="1" key="1">
    <citation type="journal article" date="2021" name="New Phytol.">
        <title>Evolutionary innovations through gain and loss of genes in the ectomycorrhizal Boletales.</title>
        <authorList>
            <person name="Wu G."/>
            <person name="Miyauchi S."/>
            <person name="Morin E."/>
            <person name="Kuo A."/>
            <person name="Drula E."/>
            <person name="Varga T."/>
            <person name="Kohler A."/>
            <person name="Feng B."/>
            <person name="Cao Y."/>
            <person name="Lipzen A."/>
            <person name="Daum C."/>
            <person name="Hundley H."/>
            <person name="Pangilinan J."/>
            <person name="Johnson J."/>
            <person name="Barry K."/>
            <person name="LaButti K."/>
            <person name="Ng V."/>
            <person name="Ahrendt S."/>
            <person name="Min B."/>
            <person name="Choi I.G."/>
            <person name="Park H."/>
            <person name="Plett J.M."/>
            <person name="Magnuson J."/>
            <person name="Spatafora J.W."/>
            <person name="Nagy L.G."/>
            <person name="Henrissat B."/>
            <person name="Grigoriev I.V."/>
            <person name="Yang Z.L."/>
            <person name="Xu J."/>
            <person name="Martin F.M."/>
        </authorList>
    </citation>
    <scope>NUCLEOTIDE SEQUENCE</scope>
    <source>
        <strain evidence="1">KUC20120723A-06</strain>
    </source>
</reference>
<comment type="caution">
    <text evidence="1">The sequence shown here is derived from an EMBL/GenBank/DDBJ whole genome shotgun (WGS) entry which is preliminary data.</text>
</comment>